<evidence type="ECO:0000256" key="7">
    <source>
        <dbReference type="ARBA" id="ARBA00023157"/>
    </source>
</evidence>
<keyword evidence="5" id="KW-0049">Antioxidant</keyword>
<keyword evidence="4 14" id="KW-0575">Peroxidase</keyword>
<reference evidence="15" key="1">
    <citation type="journal article" date="2019" name="Int. J. Syst. Evol. Microbiol.">
        <title>The Global Catalogue of Microorganisms (GCM) 10K type strain sequencing project: providing services to taxonomists for standard genome sequencing and annotation.</title>
        <authorList>
            <consortium name="The Broad Institute Genomics Platform"/>
            <consortium name="The Broad Institute Genome Sequencing Center for Infectious Disease"/>
            <person name="Wu L."/>
            <person name="Ma J."/>
        </authorList>
    </citation>
    <scope>NUCLEOTIDE SEQUENCE [LARGE SCALE GENOMIC DNA]</scope>
    <source>
        <strain evidence="15">JCM 17695</strain>
    </source>
</reference>
<keyword evidence="8" id="KW-0676">Redox-active center</keyword>
<gene>
    <name evidence="14" type="ORF">ACFQV2_10945</name>
</gene>
<organism evidence="14 15">
    <name type="scientific">Actinokineospora soli</name>
    <dbReference type="NCBI Taxonomy" id="1048753"/>
    <lineage>
        <taxon>Bacteria</taxon>
        <taxon>Bacillati</taxon>
        <taxon>Actinomycetota</taxon>
        <taxon>Actinomycetes</taxon>
        <taxon>Pseudonocardiales</taxon>
        <taxon>Pseudonocardiaceae</taxon>
        <taxon>Actinokineospora</taxon>
    </lineage>
</organism>
<dbReference type="CDD" id="cd03017">
    <property type="entry name" value="PRX_BCP"/>
    <property type="match status" value="1"/>
</dbReference>
<dbReference type="InterPro" id="IPR050924">
    <property type="entry name" value="Peroxiredoxin_BCP/PrxQ"/>
</dbReference>
<dbReference type="Proteomes" id="UP001596512">
    <property type="component" value="Unassembled WGS sequence"/>
</dbReference>
<dbReference type="SUPFAM" id="SSF52833">
    <property type="entry name" value="Thioredoxin-like"/>
    <property type="match status" value="1"/>
</dbReference>
<dbReference type="EMBL" id="JBHTEY010000004">
    <property type="protein sequence ID" value="MFC7613994.1"/>
    <property type="molecule type" value="Genomic_DNA"/>
</dbReference>
<keyword evidence="15" id="KW-1185">Reference proteome</keyword>
<dbReference type="InterPro" id="IPR024706">
    <property type="entry name" value="Peroxiredoxin_AhpC-typ"/>
</dbReference>
<dbReference type="GO" id="GO:0140824">
    <property type="term" value="F:thioredoxin-dependent peroxiredoxin activity"/>
    <property type="evidence" value="ECO:0007669"/>
    <property type="project" value="UniProtKB-EC"/>
</dbReference>
<evidence type="ECO:0000256" key="10">
    <source>
        <dbReference type="ARBA" id="ARBA00038489"/>
    </source>
</evidence>
<sequence>MKTGDKVEDFTLLDEKGDPRSLSEFLATGPVVLFFYPAAMTSGCTAESCHFRDLAAEFAEVGAHRIGISPDAPDRQAEFSAKHAFDYPLLSDPDGEVARQFGVRRRFGPLLTKRKTFVIDTDQVLIGEVKSELRFTVHADQALEILRSRKAT</sequence>
<dbReference type="InterPro" id="IPR036249">
    <property type="entry name" value="Thioredoxin-like_sf"/>
</dbReference>
<comment type="catalytic activity">
    <reaction evidence="12">
        <text>a hydroperoxide + [thioredoxin]-dithiol = an alcohol + [thioredoxin]-disulfide + H2O</text>
        <dbReference type="Rhea" id="RHEA:62620"/>
        <dbReference type="Rhea" id="RHEA-COMP:10698"/>
        <dbReference type="Rhea" id="RHEA-COMP:10700"/>
        <dbReference type="ChEBI" id="CHEBI:15377"/>
        <dbReference type="ChEBI" id="CHEBI:29950"/>
        <dbReference type="ChEBI" id="CHEBI:30879"/>
        <dbReference type="ChEBI" id="CHEBI:35924"/>
        <dbReference type="ChEBI" id="CHEBI:50058"/>
        <dbReference type="EC" id="1.11.1.24"/>
    </reaction>
</comment>
<dbReference type="EC" id="1.11.1.24" evidence="3"/>
<evidence type="ECO:0000256" key="11">
    <source>
        <dbReference type="ARBA" id="ARBA00041373"/>
    </source>
</evidence>
<keyword evidence="7" id="KW-1015">Disulfide bond</keyword>
<evidence type="ECO:0000256" key="5">
    <source>
        <dbReference type="ARBA" id="ARBA00022862"/>
    </source>
</evidence>
<comment type="function">
    <text evidence="1">Thiol-specific peroxidase that catalyzes the reduction of hydrogen peroxide and organic hydroperoxides to water and alcohols, respectively. Plays a role in cell protection against oxidative stress by detoxifying peroxides and as sensor of hydrogen peroxide-mediated signaling events.</text>
</comment>
<evidence type="ECO:0000256" key="12">
    <source>
        <dbReference type="ARBA" id="ARBA00049091"/>
    </source>
</evidence>
<dbReference type="PANTHER" id="PTHR42801:SF8">
    <property type="entry name" value="PEROXIREDOXIN RV1608C-RELATED"/>
    <property type="match status" value="1"/>
</dbReference>
<dbReference type="PANTHER" id="PTHR42801">
    <property type="entry name" value="THIOREDOXIN-DEPENDENT PEROXIDE REDUCTASE"/>
    <property type="match status" value="1"/>
</dbReference>
<name>A0ABW2TLF8_9PSEU</name>
<dbReference type="InterPro" id="IPR013766">
    <property type="entry name" value="Thioredoxin_domain"/>
</dbReference>
<evidence type="ECO:0000256" key="9">
    <source>
        <dbReference type="ARBA" id="ARBA00032824"/>
    </source>
</evidence>
<dbReference type="InterPro" id="IPR000866">
    <property type="entry name" value="AhpC/TSA"/>
</dbReference>
<accession>A0ABW2TLF8</accession>
<evidence type="ECO:0000256" key="3">
    <source>
        <dbReference type="ARBA" id="ARBA00013017"/>
    </source>
</evidence>
<comment type="subunit">
    <text evidence="2">Monomer.</text>
</comment>
<comment type="similarity">
    <text evidence="10">Belongs to the peroxiredoxin family. BCP/PrxQ subfamily.</text>
</comment>
<comment type="caution">
    <text evidence="14">The sequence shown here is derived from an EMBL/GenBank/DDBJ whole genome shotgun (WGS) entry which is preliminary data.</text>
</comment>
<evidence type="ECO:0000313" key="15">
    <source>
        <dbReference type="Proteomes" id="UP001596512"/>
    </source>
</evidence>
<evidence type="ECO:0000256" key="8">
    <source>
        <dbReference type="ARBA" id="ARBA00023284"/>
    </source>
</evidence>
<dbReference type="PIRSF" id="PIRSF000239">
    <property type="entry name" value="AHPC"/>
    <property type="match status" value="1"/>
</dbReference>
<keyword evidence="6 14" id="KW-0560">Oxidoreductase</keyword>
<evidence type="ECO:0000256" key="2">
    <source>
        <dbReference type="ARBA" id="ARBA00011245"/>
    </source>
</evidence>
<evidence type="ECO:0000313" key="14">
    <source>
        <dbReference type="EMBL" id="MFC7613994.1"/>
    </source>
</evidence>
<evidence type="ECO:0000256" key="4">
    <source>
        <dbReference type="ARBA" id="ARBA00022559"/>
    </source>
</evidence>
<protein>
    <recommendedName>
        <fullName evidence="3">thioredoxin-dependent peroxiredoxin</fullName>
        <ecNumber evidence="3">1.11.1.24</ecNumber>
    </recommendedName>
    <alternativeName>
        <fullName evidence="11">Bacterioferritin comigratory protein</fullName>
    </alternativeName>
    <alternativeName>
        <fullName evidence="9">Thioredoxin peroxidase</fullName>
    </alternativeName>
</protein>
<dbReference type="Pfam" id="PF00578">
    <property type="entry name" value="AhpC-TSA"/>
    <property type="match status" value="1"/>
</dbReference>
<evidence type="ECO:0000256" key="6">
    <source>
        <dbReference type="ARBA" id="ARBA00023002"/>
    </source>
</evidence>
<dbReference type="Gene3D" id="3.40.30.10">
    <property type="entry name" value="Glutaredoxin"/>
    <property type="match status" value="1"/>
</dbReference>
<feature type="domain" description="Thioredoxin" evidence="13">
    <location>
        <begin position="1"/>
        <end position="151"/>
    </location>
</feature>
<dbReference type="PROSITE" id="PS51352">
    <property type="entry name" value="THIOREDOXIN_2"/>
    <property type="match status" value="1"/>
</dbReference>
<evidence type="ECO:0000256" key="1">
    <source>
        <dbReference type="ARBA" id="ARBA00003330"/>
    </source>
</evidence>
<proteinExistence type="inferred from homology"/>
<evidence type="ECO:0000259" key="13">
    <source>
        <dbReference type="PROSITE" id="PS51352"/>
    </source>
</evidence>